<dbReference type="PROSITE" id="PS51257">
    <property type="entry name" value="PROKAR_LIPOPROTEIN"/>
    <property type="match status" value="1"/>
</dbReference>
<evidence type="ECO:0000259" key="2">
    <source>
        <dbReference type="Pfam" id="PF21537"/>
    </source>
</evidence>
<feature type="chain" id="PRO_5038466307" description="DUF1980 domain-containing protein" evidence="1">
    <location>
        <begin position="21"/>
        <end position="276"/>
    </location>
</feature>
<accession>A0A511UZ44</accession>
<reference evidence="3 4" key="1">
    <citation type="submission" date="2019-07" db="EMBL/GenBank/DDBJ databases">
        <title>Whole genome shotgun sequence of Cerasibacillus quisquiliarum NBRC 102429.</title>
        <authorList>
            <person name="Hosoyama A."/>
            <person name="Uohara A."/>
            <person name="Ohji S."/>
            <person name="Ichikawa N."/>
        </authorList>
    </citation>
    <scope>NUCLEOTIDE SEQUENCE [LARGE SCALE GENOMIC DNA]</scope>
    <source>
        <strain evidence="3 4">NBRC 102429</strain>
    </source>
</reference>
<evidence type="ECO:0000256" key="1">
    <source>
        <dbReference type="SAM" id="SignalP"/>
    </source>
</evidence>
<proteinExistence type="predicted"/>
<feature type="domain" description="DUF1980" evidence="2">
    <location>
        <begin position="46"/>
        <end position="144"/>
    </location>
</feature>
<dbReference type="InterPro" id="IPR048447">
    <property type="entry name" value="DUF1980_C"/>
</dbReference>
<dbReference type="OrthoDB" id="517663at2"/>
<keyword evidence="1" id="KW-0732">Signal</keyword>
<feature type="signal peptide" evidence="1">
    <location>
        <begin position="1"/>
        <end position="20"/>
    </location>
</feature>
<dbReference type="Proteomes" id="UP000321491">
    <property type="component" value="Unassembled WGS sequence"/>
</dbReference>
<dbReference type="RefSeq" id="WP_146938295.1">
    <property type="nucleotide sequence ID" value="NZ_BJXW01000025.1"/>
</dbReference>
<name>A0A511UZ44_9BACI</name>
<dbReference type="Pfam" id="PF21537">
    <property type="entry name" value="DUF1980_C"/>
    <property type="match status" value="1"/>
</dbReference>
<organism evidence="3 4">
    <name type="scientific">Cerasibacillus quisquiliarum</name>
    <dbReference type="NCBI Taxonomy" id="227865"/>
    <lineage>
        <taxon>Bacteria</taxon>
        <taxon>Bacillati</taxon>
        <taxon>Bacillota</taxon>
        <taxon>Bacilli</taxon>
        <taxon>Bacillales</taxon>
        <taxon>Bacillaceae</taxon>
        <taxon>Cerasibacillus</taxon>
    </lineage>
</organism>
<evidence type="ECO:0000313" key="4">
    <source>
        <dbReference type="Proteomes" id="UP000321491"/>
    </source>
</evidence>
<protein>
    <recommendedName>
        <fullName evidence="2">DUF1980 domain-containing protein</fullName>
    </recommendedName>
</protein>
<comment type="caution">
    <text evidence="3">The sequence shown here is derived from an EMBL/GenBank/DDBJ whole genome shotgun (WGS) entry which is preliminary data.</text>
</comment>
<dbReference type="AlphaFoldDB" id="A0A511UZ44"/>
<gene>
    <name evidence="3" type="ORF">CQU01_21530</name>
</gene>
<sequence>MKKSLLFIVIGLFLFMVACGEEETSDTISKKNKTTEAKGVVSEEDIDKMYSNPKQFKDYEVELTGIVFNEPEADEDGVYFQMFADPINSGKNTLVGLLDTDLKVKTDDYVKVTGIVKDEFEGENAFGGVVKAPVIEATKFEVVDYVTAVAPANRTIEIKEEINQHGYHMELQKVELADEETRVYLKISNQSDVTIDFYSFNAKLIAGNKQLEENMPYLETGLPEIQSEILPGVETEGVIIFPAIDQKEKKLTFHAEGSSENYDLDYKPFIFEINID</sequence>
<dbReference type="EMBL" id="BJXW01000025">
    <property type="protein sequence ID" value="GEN31915.1"/>
    <property type="molecule type" value="Genomic_DNA"/>
</dbReference>
<evidence type="ECO:0000313" key="3">
    <source>
        <dbReference type="EMBL" id="GEN31915.1"/>
    </source>
</evidence>
<keyword evidence="4" id="KW-1185">Reference proteome</keyword>